<evidence type="ECO:0000256" key="7">
    <source>
        <dbReference type="ARBA" id="ARBA00022723"/>
    </source>
</evidence>
<dbReference type="GO" id="GO:0005737">
    <property type="term" value="C:cytoplasm"/>
    <property type="evidence" value="ECO:0007669"/>
    <property type="project" value="UniProtKB-SubCell"/>
</dbReference>
<evidence type="ECO:0000256" key="13">
    <source>
        <dbReference type="ARBA" id="ARBA00073524"/>
    </source>
</evidence>
<evidence type="ECO:0000256" key="2">
    <source>
        <dbReference type="ARBA" id="ARBA00004496"/>
    </source>
</evidence>
<evidence type="ECO:0000256" key="17">
    <source>
        <dbReference type="SAM" id="MobiDB-lite"/>
    </source>
</evidence>
<dbReference type="SUPFAM" id="SSF47031">
    <property type="entry name" value="Second domain of FERM"/>
    <property type="match status" value="1"/>
</dbReference>
<comment type="function">
    <text evidence="11">E3 ubiquitin-protein ligase that mediates ubiquitination and subsequent proteasomal degradation of myosin regulatory light chain (MRLC), LDLR, VLDLR and LRP8. Activity depends on E2 enzymes of the UBE2D family. Proteasomal degradation of MRLC leads to inhibit neurite outgrowth in presence of NGF by counteracting the stabilization of MRLC by saposin-like protein (CNPY2/MSAP) and reducing CNPY2-stimulated neurite outgrowth. Acts as a sterol-dependent inhibitor of cellular cholesterol uptake by mediating ubiquitination and subsequent degradation of LDLR.</text>
</comment>
<feature type="domain" description="RING-type" evidence="19">
    <location>
        <begin position="493"/>
        <end position="528"/>
    </location>
</feature>
<evidence type="ECO:0000256" key="1">
    <source>
        <dbReference type="ARBA" id="ARBA00000900"/>
    </source>
</evidence>
<dbReference type="PANTHER" id="PTHR23280">
    <property type="entry name" value="4.1 G PROTEIN"/>
    <property type="match status" value="1"/>
</dbReference>
<dbReference type="Pfam" id="PF09379">
    <property type="entry name" value="FERM_N"/>
    <property type="match status" value="1"/>
</dbReference>
<protein>
    <recommendedName>
        <fullName evidence="13">E3 ubiquitin-protein ligase MYLIP</fullName>
        <ecNumber evidence="4">2.3.2.27</ecNumber>
    </recommendedName>
    <alternativeName>
        <fullName evidence="14">Inducible degrader of the LDL-receptor</fullName>
    </alternativeName>
    <alternativeName>
        <fullName evidence="15">RING-type E3 ubiquitin transferase MYLIP</fullName>
    </alternativeName>
</protein>
<dbReference type="GO" id="GO:0006511">
    <property type="term" value="P:ubiquitin-dependent protein catabolic process"/>
    <property type="evidence" value="ECO:0007669"/>
    <property type="project" value="TreeGrafter"/>
</dbReference>
<dbReference type="UniPathway" id="UPA00143"/>
<dbReference type="EC" id="2.3.2.27" evidence="4"/>
<dbReference type="STRING" id="1868482.ENSTSYP00000006911"/>
<comment type="subcellular location">
    <subcellularLocation>
        <location evidence="2">Cytoplasm</location>
    </subcellularLocation>
</comment>
<dbReference type="Pfam" id="PF00373">
    <property type="entry name" value="FERM_M"/>
    <property type="match status" value="1"/>
</dbReference>
<dbReference type="InterPro" id="IPR035963">
    <property type="entry name" value="FERM_2"/>
</dbReference>
<dbReference type="InterPro" id="IPR018980">
    <property type="entry name" value="FERM_PH-like_C"/>
</dbReference>
<keyword evidence="5" id="KW-0963">Cytoplasm</keyword>
<evidence type="ECO:0000313" key="20">
    <source>
        <dbReference type="Proteomes" id="UP000189704"/>
    </source>
</evidence>
<keyword evidence="6" id="KW-0808">Transferase</keyword>
<feature type="compositionally biased region" description="Basic and acidic residues" evidence="17">
    <location>
        <begin position="101"/>
        <end position="114"/>
    </location>
</feature>
<evidence type="ECO:0000256" key="3">
    <source>
        <dbReference type="ARBA" id="ARBA00004906"/>
    </source>
</evidence>
<dbReference type="SUPFAM" id="SSF50729">
    <property type="entry name" value="PH domain-like"/>
    <property type="match status" value="1"/>
</dbReference>
<evidence type="ECO:0000259" key="18">
    <source>
        <dbReference type="PROSITE" id="PS50057"/>
    </source>
</evidence>
<dbReference type="Gene3D" id="2.30.29.30">
    <property type="entry name" value="Pleckstrin-homology domain (PH domain)/Phosphotyrosine-binding domain (PTB)"/>
    <property type="match status" value="1"/>
</dbReference>
<dbReference type="FunFam" id="1.20.80.10:FF:000019">
    <property type="entry name" value="E3 ubiquitin-protein ligase MYLIP"/>
    <property type="match status" value="1"/>
</dbReference>
<dbReference type="InterPro" id="IPR019748">
    <property type="entry name" value="FERM_central"/>
</dbReference>
<dbReference type="OrthoDB" id="10037309at2759"/>
<feature type="compositionally biased region" description="Low complexity" evidence="17">
    <location>
        <begin position="49"/>
        <end position="58"/>
    </location>
</feature>
<evidence type="ECO:0000256" key="12">
    <source>
        <dbReference type="ARBA" id="ARBA00063502"/>
    </source>
</evidence>
<dbReference type="RefSeq" id="XP_021572333.1">
    <property type="nucleotide sequence ID" value="XM_021716658.1"/>
</dbReference>
<dbReference type="CDD" id="cd16523">
    <property type="entry name" value="RING-HC_MYLIP"/>
    <property type="match status" value="1"/>
</dbReference>
<evidence type="ECO:0000256" key="14">
    <source>
        <dbReference type="ARBA" id="ARBA00076332"/>
    </source>
</evidence>
<dbReference type="InterPro" id="IPR018979">
    <property type="entry name" value="FERM_N"/>
</dbReference>
<dbReference type="InterPro" id="IPR011993">
    <property type="entry name" value="PH-like_dom_sf"/>
</dbReference>
<dbReference type="InterPro" id="IPR019749">
    <property type="entry name" value="Band_41_domain"/>
</dbReference>
<dbReference type="Gene3D" id="3.30.40.10">
    <property type="entry name" value="Zinc/RING finger domain, C3HC4 (zinc finger)"/>
    <property type="match status" value="1"/>
</dbReference>
<dbReference type="AlphaFoldDB" id="A0A3Q0EE35"/>
<dbReference type="GO" id="GO:0061630">
    <property type="term" value="F:ubiquitin protein ligase activity"/>
    <property type="evidence" value="ECO:0007669"/>
    <property type="project" value="UniProtKB-EC"/>
</dbReference>
<dbReference type="Gene3D" id="1.20.80.10">
    <property type="match status" value="1"/>
</dbReference>
<keyword evidence="9" id="KW-0833">Ubl conjugation pathway</keyword>
<dbReference type="Gene3D" id="3.10.20.90">
    <property type="entry name" value="Phosphatidylinositol 3-kinase Catalytic Subunit, Chain A, domain 1"/>
    <property type="match status" value="1"/>
</dbReference>
<dbReference type="SUPFAM" id="SSF54236">
    <property type="entry name" value="Ubiquitin-like"/>
    <property type="match status" value="1"/>
</dbReference>
<dbReference type="SMART" id="SM00295">
    <property type="entry name" value="B41"/>
    <property type="match status" value="1"/>
</dbReference>
<feature type="domain" description="FERM" evidence="18">
    <location>
        <begin position="107"/>
        <end position="385"/>
    </location>
</feature>
<feature type="compositionally biased region" description="Gly residues" evidence="17">
    <location>
        <begin position="75"/>
        <end position="87"/>
    </location>
</feature>
<name>A0A3Q0EE35_CARSF</name>
<keyword evidence="7" id="KW-0479">Metal-binding</keyword>
<dbReference type="InterPro" id="IPR014352">
    <property type="entry name" value="FERM/acyl-CoA-bd_prot_sf"/>
</dbReference>
<dbReference type="FunFam" id="3.30.40.10:FF:000175">
    <property type="entry name" value="Putative E3 ubiquitin-protein ligase MYLIP"/>
    <property type="match status" value="1"/>
</dbReference>
<organism evidence="20 21">
    <name type="scientific">Carlito syrichta</name>
    <name type="common">Philippine tarsier</name>
    <name type="synonym">Tarsius syrichta</name>
    <dbReference type="NCBI Taxonomy" id="1868482"/>
    <lineage>
        <taxon>Eukaryota</taxon>
        <taxon>Metazoa</taxon>
        <taxon>Chordata</taxon>
        <taxon>Craniata</taxon>
        <taxon>Vertebrata</taxon>
        <taxon>Euteleostomi</taxon>
        <taxon>Mammalia</taxon>
        <taxon>Eutheria</taxon>
        <taxon>Euarchontoglires</taxon>
        <taxon>Primates</taxon>
        <taxon>Haplorrhini</taxon>
        <taxon>Tarsiiformes</taxon>
        <taxon>Tarsiidae</taxon>
        <taxon>Carlito</taxon>
    </lineage>
</organism>
<feature type="compositionally biased region" description="Polar residues" evidence="17">
    <location>
        <begin position="27"/>
        <end position="47"/>
    </location>
</feature>
<dbReference type="SUPFAM" id="SSF57850">
    <property type="entry name" value="RING/U-box"/>
    <property type="match status" value="1"/>
</dbReference>
<dbReference type="FunFam" id="2.30.29.30:FF:000164">
    <property type="entry name" value="Putative E3 ubiquitin-protein ligase MYLIP"/>
    <property type="match status" value="1"/>
</dbReference>
<dbReference type="InterPro" id="IPR041790">
    <property type="entry name" value="MYLIP_FERM_C"/>
</dbReference>
<evidence type="ECO:0000313" key="21">
    <source>
        <dbReference type="RefSeq" id="XP_021572333.1"/>
    </source>
</evidence>
<evidence type="ECO:0000256" key="10">
    <source>
        <dbReference type="ARBA" id="ARBA00022833"/>
    </source>
</evidence>
<dbReference type="GO" id="GO:0016567">
    <property type="term" value="P:protein ubiquitination"/>
    <property type="evidence" value="ECO:0007669"/>
    <property type="project" value="UniProtKB-UniPathway"/>
</dbReference>
<dbReference type="KEGG" id="csyr:103268630"/>
<evidence type="ECO:0000256" key="4">
    <source>
        <dbReference type="ARBA" id="ARBA00012483"/>
    </source>
</evidence>
<evidence type="ECO:0000256" key="5">
    <source>
        <dbReference type="ARBA" id="ARBA00022490"/>
    </source>
</evidence>
<dbReference type="InterPro" id="IPR029071">
    <property type="entry name" value="Ubiquitin-like_domsf"/>
</dbReference>
<dbReference type="SMART" id="SM01196">
    <property type="entry name" value="FERM_C"/>
    <property type="match status" value="1"/>
</dbReference>
<sequence>MRLRSDPRLLKNGGSSLAALGPRKFQSRQNSEPASSPGRSLERSSVAQRAEAAGAFRGRPPPPSTRRPQAATSPGGRGTQPGLGGRAAAGREPRLAGGTAEEGRGRRDWRETEPKGAGPLYQRSPCSGAGSRAAGVCRRLGIIEVDYFGLQFTGSKGESLWLNLRNRISQQMDGLAPYRLKLRVKFFVEPHLILQEQTRHIFFLHIKEALLAGHLLCSPEQAVELSALLAQTKFGDYNQNTAKYSYEELCAKELTCAALNSIVAKHKELEGTSQASAEYQVLQIVSAMENYGIEWHSVRDSEGQKLLIGVGPEGISICKDDFSPINRIAYPVVQMATQSGKNVYLTVTKESGNSIVLLFKMISTRAASGLYRAITETHAFYRCDTVTSAVMMQYSRDLKGHLASLFLNENINLGKKYVFDIKRTSKEVYDHARRALYNAGVVDLVSRSDQSPPNSPLKSSESSMNCSSCEGLSCQQTRALQEKLRKLKEAMLCMVCCEKEINSTFCPCGHTVCCESCAAQLQSCPVCRSHVEHVQHVYLPTHTSLLNLTVI</sequence>
<dbReference type="Pfam" id="PF13920">
    <property type="entry name" value="zf-C3HC4_3"/>
    <property type="match status" value="1"/>
</dbReference>
<dbReference type="PROSITE" id="PS50089">
    <property type="entry name" value="ZF_RING_2"/>
    <property type="match status" value="1"/>
</dbReference>
<dbReference type="CTD" id="29116"/>
<dbReference type="CDD" id="cd13195">
    <property type="entry name" value="FERM_C_MYLIP_IDOL"/>
    <property type="match status" value="1"/>
</dbReference>
<dbReference type="PANTHER" id="PTHR23280:SF13">
    <property type="entry name" value="E3 UBIQUITIN-PROTEIN LIGASE MYLIP"/>
    <property type="match status" value="1"/>
</dbReference>
<keyword evidence="8 16" id="KW-0863">Zinc-finger</keyword>
<dbReference type="GO" id="GO:0008270">
    <property type="term" value="F:zinc ion binding"/>
    <property type="evidence" value="ECO:0007669"/>
    <property type="project" value="UniProtKB-KW"/>
</dbReference>
<feature type="compositionally biased region" description="Low complexity" evidence="17">
    <location>
        <begin position="459"/>
        <end position="468"/>
    </location>
</feature>
<dbReference type="Proteomes" id="UP000189704">
    <property type="component" value="Unplaced"/>
</dbReference>
<accession>A0A3Q0EE35</accession>
<dbReference type="PRINTS" id="PR00935">
    <property type="entry name" value="BAND41"/>
</dbReference>
<gene>
    <name evidence="21" type="primary">MYLIP</name>
</gene>
<evidence type="ECO:0000256" key="15">
    <source>
        <dbReference type="ARBA" id="ARBA00079887"/>
    </source>
</evidence>
<evidence type="ECO:0000256" key="8">
    <source>
        <dbReference type="ARBA" id="ARBA00022771"/>
    </source>
</evidence>
<dbReference type="InterPro" id="IPR000299">
    <property type="entry name" value="FERM_domain"/>
</dbReference>
<proteinExistence type="predicted"/>
<keyword evidence="20" id="KW-1185">Reference proteome</keyword>
<evidence type="ECO:0000259" key="19">
    <source>
        <dbReference type="PROSITE" id="PS50089"/>
    </source>
</evidence>
<evidence type="ECO:0000256" key="11">
    <source>
        <dbReference type="ARBA" id="ARBA00053388"/>
    </source>
</evidence>
<feature type="compositionally biased region" description="Polar residues" evidence="17">
    <location>
        <begin position="447"/>
        <end position="458"/>
    </location>
</feature>
<dbReference type="InterPro" id="IPR013083">
    <property type="entry name" value="Znf_RING/FYVE/PHD"/>
</dbReference>
<dbReference type="CDD" id="cd14473">
    <property type="entry name" value="FERM_B-lobe"/>
    <property type="match status" value="1"/>
</dbReference>
<dbReference type="Pfam" id="PF09380">
    <property type="entry name" value="FERM_C"/>
    <property type="match status" value="1"/>
</dbReference>
<keyword evidence="10" id="KW-0862">Zinc</keyword>
<comment type="pathway">
    <text evidence="3">Protein modification; protein ubiquitination.</text>
</comment>
<evidence type="ECO:0000256" key="9">
    <source>
        <dbReference type="ARBA" id="ARBA00022786"/>
    </source>
</evidence>
<comment type="subunit">
    <text evidence="12">Homodimer. Interacts with the E2 ubiquitin-conjugating enzyme, UBE2D1 (via RING-type zinc finger). Interacts with myosin regulatory light chain (MRLC) and TMEM4.</text>
</comment>
<evidence type="ECO:0000256" key="16">
    <source>
        <dbReference type="PROSITE-ProRule" id="PRU00175"/>
    </source>
</evidence>
<feature type="region of interest" description="Disordered" evidence="17">
    <location>
        <begin position="446"/>
        <end position="468"/>
    </location>
</feature>
<dbReference type="InterPro" id="IPR001841">
    <property type="entry name" value="Znf_RING"/>
</dbReference>
<evidence type="ECO:0000256" key="6">
    <source>
        <dbReference type="ARBA" id="ARBA00022679"/>
    </source>
</evidence>
<feature type="region of interest" description="Disordered" evidence="17">
    <location>
        <begin position="1"/>
        <end position="129"/>
    </location>
</feature>
<comment type="catalytic activity">
    <reaction evidence="1">
        <text>S-ubiquitinyl-[E2 ubiquitin-conjugating enzyme]-L-cysteine + [acceptor protein]-L-lysine = [E2 ubiquitin-conjugating enzyme]-L-cysteine + N(6)-ubiquitinyl-[acceptor protein]-L-lysine.</text>
        <dbReference type="EC" id="2.3.2.27"/>
    </reaction>
</comment>
<dbReference type="GeneID" id="103268630"/>
<dbReference type="PROSITE" id="PS50057">
    <property type="entry name" value="FERM_3"/>
    <property type="match status" value="1"/>
</dbReference>
<reference evidence="21" key="1">
    <citation type="submission" date="2025-08" db="UniProtKB">
        <authorList>
            <consortium name="RefSeq"/>
        </authorList>
    </citation>
    <scope>IDENTIFICATION</scope>
</reference>